<dbReference type="Proteomes" id="UP000237749">
    <property type="component" value="Unassembled WGS sequence"/>
</dbReference>
<evidence type="ECO:0000313" key="3">
    <source>
        <dbReference type="Proteomes" id="UP000237749"/>
    </source>
</evidence>
<keyword evidence="3" id="KW-1185">Reference proteome</keyword>
<evidence type="ECO:0000313" key="2">
    <source>
        <dbReference type="EMBL" id="PPK83409.1"/>
    </source>
</evidence>
<keyword evidence="1" id="KW-1133">Transmembrane helix</keyword>
<keyword evidence="1" id="KW-0472">Membrane</keyword>
<gene>
    <name evidence="2" type="ORF">BXY41_101473</name>
</gene>
<proteinExistence type="predicted"/>
<keyword evidence="1" id="KW-0812">Transmembrane</keyword>
<evidence type="ECO:0000256" key="1">
    <source>
        <dbReference type="SAM" id="Phobius"/>
    </source>
</evidence>
<organism evidence="2 3">
    <name type="scientific">Lacrimispora xylanisolvens</name>
    <dbReference type="NCBI Taxonomy" id="384636"/>
    <lineage>
        <taxon>Bacteria</taxon>
        <taxon>Bacillati</taxon>
        <taxon>Bacillota</taxon>
        <taxon>Clostridia</taxon>
        <taxon>Lachnospirales</taxon>
        <taxon>Lachnospiraceae</taxon>
        <taxon>Lacrimispora</taxon>
    </lineage>
</organism>
<dbReference type="EMBL" id="PTJA01000001">
    <property type="protein sequence ID" value="PPK83409.1"/>
    <property type="molecule type" value="Genomic_DNA"/>
</dbReference>
<protein>
    <submittedName>
        <fullName evidence="2">Uncharacterized protein</fullName>
    </submittedName>
</protein>
<reference evidence="2 3" key="1">
    <citation type="submission" date="2018-02" db="EMBL/GenBank/DDBJ databases">
        <title>Genomic Encyclopedia of Archaeal and Bacterial Type Strains, Phase II (KMG-II): from individual species to whole genera.</title>
        <authorList>
            <person name="Goeker M."/>
        </authorList>
    </citation>
    <scope>NUCLEOTIDE SEQUENCE [LARGE SCALE GENOMIC DNA]</scope>
    <source>
        <strain evidence="2 3">DSM 3808</strain>
    </source>
</reference>
<accession>A0A2S6HZ15</accession>
<dbReference type="AlphaFoldDB" id="A0A2S6HZ15"/>
<name>A0A2S6HZ15_9FIRM</name>
<comment type="caution">
    <text evidence="2">The sequence shown here is derived from an EMBL/GenBank/DDBJ whole genome shotgun (WGS) entry which is preliminary data.</text>
</comment>
<sequence length="68" mass="8150">MKEKQELQVTDVFTKSRIFTYLWIVFCPPYGLYRVLSPSSEFRRPEKWVWTMIVICTLVTYVKLIITG</sequence>
<feature type="transmembrane region" description="Helical" evidence="1">
    <location>
        <begin position="18"/>
        <end position="36"/>
    </location>
</feature>
<dbReference type="RefSeq" id="WP_104434156.1">
    <property type="nucleotide sequence ID" value="NZ_PTJA01000001.1"/>
</dbReference>
<feature type="transmembrane region" description="Helical" evidence="1">
    <location>
        <begin position="48"/>
        <end position="66"/>
    </location>
</feature>